<dbReference type="Proteomes" id="UP000594014">
    <property type="component" value="Chromosome"/>
</dbReference>
<protein>
    <submittedName>
        <fullName evidence="1">Carbohydrate ABC transporter permease</fullName>
    </submittedName>
</protein>
<evidence type="ECO:0000313" key="1">
    <source>
        <dbReference type="EMBL" id="QOX62826.1"/>
    </source>
</evidence>
<proteinExistence type="predicted"/>
<evidence type="ECO:0000313" key="2">
    <source>
        <dbReference type="Proteomes" id="UP000594014"/>
    </source>
</evidence>
<reference evidence="1" key="1">
    <citation type="submission" date="2019-08" db="EMBL/GenBank/DDBJ databases">
        <title>Genome sequence of Clostridiales bacterium MT110.</title>
        <authorList>
            <person name="Cao J."/>
        </authorList>
    </citation>
    <scope>NUCLEOTIDE SEQUENCE</scope>
    <source>
        <strain evidence="1">MT110</strain>
    </source>
</reference>
<organism evidence="1 2">
    <name type="scientific">Anoxybacterium hadale</name>
    <dbReference type="NCBI Taxonomy" id="3408580"/>
    <lineage>
        <taxon>Bacteria</taxon>
        <taxon>Bacillati</taxon>
        <taxon>Bacillota</taxon>
        <taxon>Clostridia</taxon>
        <taxon>Peptostreptococcales</taxon>
        <taxon>Anaerovoracaceae</taxon>
        <taxon>Anoxybacterium</taxon>
    </lineage>
</organism>
<sequence length="276" mass="30954">MENKTKYLLKNISANVVIGIYAIFAIFPLIWLIIISFKSDMQMYTTTFIFTPTLDNYRIVLLEGADYIKAFVNNIIVSGGAVLLSLIVGVPAAYAFARYNFAKKEDLAFTILSFRFAPEILVILPLFMIYQKIGLYDTYFGLIWVYQLITLPLLIWVLRGYFEEISVEVEQAANLDGYPWYHVFMKILVPLIKPGMVASSLLAFIFAWNSFTFPLLLSGFKIETVTVAALRYIGSDTVHYGQMAVAAGVAALPEVILALIIQKHLVRGLSFGAVKG</sequence>
<gene>
    <name evidence="1" type="ORF">FRZ06_05430</name>
</gene>
<dbReference type="EMBL" id="CP042469">
    <property type="protein sequence ID" value="QOX62826.1"/>
    <property type="molecule type" value="Genomic_DNA"/>
</dbReference>
<name>A0ACD1A957_9FIRM</name>
<accession>A0ACD1A957</accession>
<keyword evidence="2" id="KW-1185">Reference proteome</keyword>